<dbReference type="Proteomes" id="UP001174677">
    <property type="component" value="Chromosome 3"/>
</dbReference>
<feature type="domain" description="VQ" evidence="2">
    <location>
        <begin position="49"/>
        <end position="73"/>
    </location>
</feature>
<evidence type="ECO:0000256" key="1">
    <source>
        <dbReference type="SAM" id="MobiDB-lite"/>
    </source>
</evidence>
<accession>A0ABQ9MXA5</accession>
<evidence type="ECO:0000259" key="2">
    <source>
        <dbReference type="Pfam" id="PF05678"/>
    </source>
</evidence>
<protein>
    <recommendedName>
        <fullName evidence="2">VQ domain-containing protein</fullName>
    </recommendedName>
</protein>
<name>A0ABQ9MXA5_HEVBR</name>
<evidence type="ECO:0000313" key="3">
    <source>
        <dbReference type="EMBL" id="KAJ9184608.1"/>
    </source>
</evidence>
<feature type="compositionally biased region" description="Polar residues" evidence="1">
    <location>
        <begin position="1"/>
        <end position="13"/>
    </location>
</feature>
<dbReference type="InterPro" id="IPR039607">
    <property type="entry name" value="VQ_8/17/18/20/21/25"/>
</dbReference>
<keyword evidence="4" id="KW-1185">Reference proteome</keyword>
<dbReference type="EMBL" id="JARPOI010000003">
    <property type="protein sequence ID" value="KAJ9184608.1"/>
    <property type="molecule type" value="Genomic_DNA"/>
</dbReference>
<comment type="caution">
    <text evidence="3">The sequence shown here is derived from an EMBL/GenBank/DDBJ whole genome shotgun (WGS) entry which is preliminary data.</text>
</comment>
<organism evidence="3 4">
    <name type="scientific">Hevea brasiliensis</name>
    <name type="common">Para rubber tree</name>
    <name type="synonym">Siphonia brasiliensis</name>
    <dbReference type="NCBI Taxonomy" id="3981"/>
    <lineage>
        <taxon>Eukaryota</taxon>
        <taxon>Viridiplantae</taxon>
        <taxon>Streptophyta</taxon>
        <taxon>Embryophyta</taxon>
        <taxon>Tracheophyta</taxon>
        <taxon>Spermatophyta</taxon>
        <taxon>Magnoliopsida</taxon>
        <taxon>eudicotyledons</taxon>
        <taxon>Gunneridae</taxon>
        <taxon>Pentapetalae</taxon>
        <taxon>rosids</taxon>
        <taxon>fabids</taxon>
        <taxon>Malpighiales</taxon>
        <taxon>Euphorbiaceae</taxon>
        <taxon>Crotonoideae</taxon>
        <taxon>Micrandreae</taxon>
        <taxon>Hevea</taxon>
    </lineage>
</organism>
<dbReference type="PANTHER" id="PTHR33143">
    <property type="entry name" value="F16F4.1 PROTEIN-RELATED"/>
    <property type="match status" value="1"/>
</dbReference>
<dbReference type="PANTHER" id="PTHR33143:SF63">
    <property type="entry name" value="F16F4.1 PROTEIN"/>
    <property type="match status" value="1"/>
</dbReference>
<proteinExistence type="predicted"/>
<gene>
    <name evidence="3" type="ORF">P3X46_004318</name>
</gene>
<reference evidence="3" key="1">
    <citation type="journal article" date="2023" name="Plant Biotechnol. J.">
        <title>Chromosome-level wild Hevea brasiliensis genome provides new tools for genomic-assisted breeding and valuable loci to elevate rubber yield.</title>
        <authorList>
            <person name="Cheng H."/>
            <person name="Song X."/>
            <person name="Hu Y."/>
            <person name="Wu T."/>
            <person name="Yang Q."/>
            <person name="An Z."/>
            <person name="Feng S."/>
            <person name="Deng Z."/>
            <person name="Wu W."/>
            <person name="Zeng X."/>
            <person name="Tu M."/>
            <person name="Wang X."/>
            <person name="Huang H."/>
        </authorList>
    </citation>
    <scope>NUCLEOTIDE SEQUENCE</scope>
    <source>
        <strain evidence="3">MT/VB/25A 57/8</strain>
    </source>
</reference>
<dbReference type="InterPro" id="IPR008889">
    <property type="entry name" value="VQ"/>
</dbReference>
<feature type="region of interest" description="Disordered" evidence="1">
    <location>
        <begin position="1"/>
        <end position="24"/>
    </location>
</feature>
<dbReference type="Pfam" id="PF05678">
    <property type="entry name" value="VQ"/>
    <property type="match status" value="1"/>
</dbReference>
<evidence type="ECO:0000313" key="4">
    <source>
        <dbReference type="Proteomes" id="UP001174677"/>
    </source>
</evidence>
<sequence length="76" mass="8557">MASSVRRQLQLQGSPRPAPLTVSMNSSKIKKQLLPNRQKSYPVVIHLKSPDIIHVTPEEFRVLVQRLTGKPAQTTE</sequence>